<dbReference type="GO" id="GO:0004047">
    <property type="term" value="F:aminomethyltransferase activity"/>
    <property type="evidence" value="ECO:0007669"/>
    <property type="project" value="UniProtKB-EC"/>
</dbReference>
<proteinExistence type="predicted"/>
<feature type="non-terminal residue" evidence="1">
    <location>
        <position position="43"/>
    </location>
</feature>
<gene>
    <name evidence="1" type="primary">gcvT</name>
    <name evidence="1" type="ORF">GS617_09250</name>
</gene>
<evidence type="ECO:0000313" key="2">
    <source>
        <dbReference type="Proteomes" id="UP000599383"/>
    </source>
</evidence>
<dbReference type="EMBL" id="WVQY01000003">
    <property type="protein sequence ID" value="NOD30450.1"/>
    <property type="molecule type" value="Genomic_DNA"/>
</dbReference>
<dbReference type="Proteomes" id="UP000599383">
    <property type="component" value="Unassembled WGS sequence"/>
</dbReference>
<organism evidence="1 2">
    <name type="scientific">Ruegeria atlantica</name>
    <dbReference type="NCBI Taxonomy" id="81569"/>
    <lineage>
        <taxon>Bacteria</taxon>
        <taxon>Pseudomonadati</taxon>
        <taxon>Pseudomonadota</taxon>
        <taxon>Alphaproteobacteria</taxon>
        <taxon>Rhodobacterales</taxon>
        <taxon>Roseobacteraceae</taxon>
        <taxon>Ruegeria</taxon>
    </lineage>
</organism>
<evidence type="ECO:0000313" key="1">
    <source>
        <dbReference type="EMBL" id="NOD30450.1"/>
    </source>
</evidence>
<accession>A0ABX1WAY0</accession>
<name>A0ABX1WAY0_9RHOB</name>
<dbReference type="InterPro" id="IPR027266">
    <property type="entry name" value="TrmE/GcvT-like"/>
</dbReference>
<dbReference type="Gene3D" id="3.30.1360.120">
    <property type="entry name" value="Probable tRNA modification gtpase trme, domain 1"/>
    <property type="match status" value="1"/>
</dbReference>
<keyword evidence="2" id="KW-1185">Reference proteome</keyword>
<dbReference type="SUPFAM" id="SSF103025">
    <property type="entry name" value="Folate-binding domain"/>
    <property type="match status" value="1"/>
</dbReference>
<keyword evidence="1" id="KW-0808">Transferase</keyword>
<protein>
    <submittedName>
        <fullName evidence="1">Glycine cleavage system aminomethyltransferase GcvT</fullName>
        <ecNumber evidence="1">2.1.2.10</ecNumber>
    </submittedName>
</protein>
<dbReference type="EC" id="2.1.2.10" evidence="1"/>
<reference evidence="1 2" key="1">
    <citation type="submission" date="2019-12" db="EMBL/GenBank/DDBJ databases">
        <title>Ruegeria JWLKs population differentiation of coral mucus and skeleton niches.</title>
        <authorList>
            <person name="Luo D."/>
        </authorList>
    </citation>
    <scope>NUCLEOTIDE SEQUENCE [LARGE SCALE GENOMIC DNA]</scope>
    <source>
        <strain evidence="1 2">HKCCD6238</strain>
    </source>
</reference>
<comment type="caution">
    <text evidence="1">The sequence shown here is derived from an EMBL/GenBank/DDBJ whole genome shotgun (WGS) entry which is preliminary data.</text>
</comment>
<sequence>MMTTPKRTPLHSLHVELGGKMVDFAGWEMPVQYPLGIMGEHKQ</sequence>